<reference evidence="4" key="1">
    <citation type="submission" date="2018-12" db="EMBL/GenBank/DDBJ databases">
        <title>Tengunoibacter tsumagoiensis gen. nov., sp. nov., Dictyobacter kobayashii sp. nov., D. alpinus sp. nov., and D. joshuensis sp. nov. and description of Dictyobacteraceae fam. nov. within the order Ktedonobacterales isolated from Tengu-no-mugimeshi.</title>
        <authorList>
            <person name="Wang C.M."/>
            <person name="Zheng Y."/>
            <person name="Sakai Y."/>
            <person name="Toyoda A."/>
            <person name="Minakuchi Y."/>
            <person name="Abe K."/>
            <person name="Yokota A."/>
            <person name="Yabe S."/>
        </authorList>
    </citation>
    <scope>NUCLEOTIDE SEQUENCE [LARGE SCALE GENOMIC DNA]</scope>
    <source>
        <strain evidence="4">Uno16</strain>
    </source>
</reference>
<feature type="domain" description="DZANK-type" evidence="2">
    <location>
        <begin position="311"/>
        <end position="354"/>
    </location>
</feature>
<accession>A0A402BIL0</accession>
<evidence type="ECO:0000256" key="1">
    <source>
        <dbReference type="SAM" id="MobiDB-lite"/>
    </source>
</evidence>
<organism evidence="3 4">
    <name type="scientific">Dictyobacter alpinus</name>
    <dbReference type="NCBI Taxonomy" id="2014873"/>
    <lineage>
        <taxon>Bacteria</taxon>
        <taxon>Bacillati</taxon>
        <taxon>Chloroflexota</taxon>
        <taxon>Ktedonobacteria</taxon>
        <taxon>Ktedonobacterales</taxon>
        <taxon>Dictyobacteraceae</taxon>
        <taxon>Dictyobacter</taxon>
    </lineage>
</organism>
<name>A0A402BIL0_9CHLR</name>
<evidence type="ECO:0000313" key="3">
    <source>
        <dbReference type="EMBL" id="GCE31238.1"/>
    </source>
</evidence>
<evidence type="ECO:0000313" key="4">
    <source>
        <dbReference type="Proteomes" id="UP000287171"/>
    </source>
</evidence>
<dbReference type="InterPro" id="IPR013783">
    <property type="entry name" value="Ig-like_fold"/>
</dbReference>
<gene>
    <name evidence="3" type="ORF">KDA_67220</name>
</gene>
<feature type="compositionally biased region" description="Basic and acidic residues" evidence="1">
    <location>
        <begin position="63"/>
        <end position="85"/>
    </location>
</feature>
<sequence length="994" mass="112635">MSTTNTTTNFYLLLQLDPDTRWNEADFDNKVRAKRIEWSRKSNGVGRAALEAKKNLELLKGADAFKKNPEEREKQAKEARTERASAKNAELTSLKESLEFTFARGYIVQAELDALVKDAKTLTEKDIRALLTVPVVPKAPESGANTGSKVQPLEESQLKKINEQLHILAMDTLYQVLGLDQTVSNDKLRQAAEQLYNDMVKRSPTVDIDAKKDLAGQAQAIFSSSAKRESYDESIRLRSLEQILKQLSDSVTRSADKTMTVGQTEVFLKKTREAGWADEIAIERLREMAQRRNWFVQVSSINAQTKKLVRCGHCNAMNEPANKFCERCHKELLTTCPNCNAAVRADATGCDSCGFATGNRFYVDELLEKFPFENDYVEAKHLLDEVASLWNPSKPDARVQKLKTYQSELQNRAKEQQALQQQLSQLIGQKLLFKAQEFLTANRANLPNRQHYQQLISDTITQARSILNKAQGVQDREERAGLYRTALQLCSDYREARELLKAMPPMPALQLQASVSGTLVSLNWQPSPTQGVSYKIVRKAHSQPITPTDGKLLATLTATSYDDTQSEVGVPLYYAIFTEYEDVIAPQPTLLNKPIFLIQDVHKEIIEVHNNQVLLKWTSPPNVHKVIIVRKESIAPRSIDDGIRLTSTEQARFVDHNVLNEHTYYYGIYSQFNNQGKILTSPGKIVKARPEAPPTVISKLEISNEKLAQGYRVQLSWPQSAKGKVVILKSEKSTGLSPGESIPVDQLQNYGQTLEGLAHSLVETWLKQGICYYTPVVTFGGMAYIGNEGPYACIDEVTNLRSENMGNKIRLQWNWPASCQEVAITYNHDGWQYPAAKTHYITKAEYENVGHFELREDRPQECYIRVATLIRQGQNRIQAPGIKLQARLAPKVTLTYEIRKARFGKKRTLYIRAQTPGLLPAIVLICRRERLPLQKNEGERLWHQGPTHIERELSMPLPEQNYQPRTFGKLYLEDSSAYNFVTIQHPSDTKLRLD</sequence>
<dbReference type="OrthoDB" id="4494375at2"/>
<dbReference type="EMBL" id="BIFT01000002">
    <property type="protein sequence ID" value="GCE31238.1"/>
    <property type="molecule type" value="Genomic_DNA"/>
</dbReference>
<dbReference type="AlphaFoldDB" id="A0A402BIL0"/>
<evidence type="ECO:0000259" key="2">
    <source>
        <dbReference type="Pfam" id="PF12773"/>
    </source>
</evidence>
<protein>
    <recommendedName>
        <fullName evidence="2">DZANK-type domain-containing protein</fullName>
    </recommendedName>
</protein>
<dbReference type="RefSeq" id="WP_126631224.1">
    <property type="nucleotide sequence ID" value="NZ_BIFT01000002.1"/>
</dbReference>
<dbReference type="Gene3D" id="2.60.40.10">
    <property type="entry name" value="Immunoglobulins"/>
    <property type="match status" value="2"/>
</dbReference>
<dbReference type="InterPro" id="IPR025874">
    <property type="entry name" value="DZR"/>
</dbReference>
<dbReference type="Pfam" id="PF12773">
    <property type="entry name" value="DZR"/>
    <property type="match status" value="1"/>
</dbReference>
<dbReference type="Proteomes" id="UP000287171">
    <property type="component" value="Unassembled WGS sequence"/>
</dbReference>
<comment type="caution">
    <text evidence="3">The sequence shown here is derived from an EMBL/GenBank/DDBJ whole genome shotgun (WGS) entry which is preliminary data.</text>
</comment>
<proteinExistence type="predicted"/>
<keyword evidence="4" id="KW-1185">Reference proteome</keyword>
<feature type="region of interest" description="Disordered" evidence="1">
    <location>
        <begin position="63"/>
        <end position="88"/>
    </location>
</feature>